<dbReference type="GO" id="GO:0008984">
    <property type="term" value="F:protein-glutamate methylesterase activity"/>
    <property type="evidence" value="ECO:0007669"/>
    <property type="project" value="UniProtKB-EC"/>
</dbReference>
<keyword evidence="1 5" id="KW-0378">Hydrolase</keyword>
<dbReference type="GO" id="GO:0000156">
    <property type="term" value="F:phosphorelay response regulator activity"/>
    <property type="evidence" value="ECO:0007669"/>
    <property type="project" value="InterPro"/>
</dbReference>
<gene>
    <name evidence="5" type="ORF">HDG40_007145</name>
</gene>
<keyword evidence="6" id="KW-1185">Reference proteome</keyword>
<dbReference type="GO" id="GO:0006935">
    <property type="term" value="P:chemotaxis"/>
    <property type="evidence" value="ECO:0007669"/>
    <property type="project" value="UniProtKB-UniRule"/>
</dbReference>
<evidence type="ECO:0000313" key="5">
    <source>
        <dbReference type="EMBL" id="MBB5428950.1"/>
    </source>
</evidence>
<dbReference type="CDD" id="cd16433">
    <property type="entry name" value="CheB"/>
    <property type="match status" value="1"/>
</dbReference>
<name>A0A6I1PU14_PARAM</name>
<comment type="caution">
    <text evidence="5">The sequence shown here is derived from an EMBL/GenBank/DDBJ whole genome shotgun (WGS) entry which is preliminary data.</text>
</comment>
<feature type="domain" description="CheB-type methylesterase" evidence="4">
    <location>
        <begin position="1"/>
        <end position="188"/>
    </location>
</feature>
<dbReference type="Pfam" id="PF01339">
    <property type="entry name" value="CheB_methylest"/>
    <property type="match status" value="1"/>
</dbReference>
<sequence length="344" mass="37298">MSGRIFVIGASHGGIDALQQLVRQLPASFPAPVFIVQHIGAASPSMLPVILGKAARLPVTQPHNLEIFEKGRIYVAPPDHHMLVRQGYLRLSQGPRENHCRPAIDPLFRSASNAYGPAVVGVVLTGHLDDGTDGLMAIKDRGGIAVVQEPSEALAPSMPRSGLAHVCIDHCCKLGEMGELFVSLANDDPDTPVSGDYDELIRIETRIAEGILDTADWALFERMSAPSGLNCPECTSALFELRDRRMMRFRCRAGHAFSALCLLGEQQRSRDNHLAALFGLLNEEAALARRLLNARLAQRIDTDVALHERIGGAEREATQVWQWLCASERGASPPDGQPGSASAR</sequence>
<dbReference type="PIRSF" id="PIRSF036461">
    <property type="entry name" value="Chmtx_methlestr"/>
    <property type="match status" value="1"/>
</dbReference>
<reference evidence="5 6" key="1">
    <citation type="submission" date="2020-08" db="EMBL/GenBank/DDBJ databases">
        <title>Genomic Encyclopedia of Type Strains, Phase IV (KMG-V): Genome sequencing to study the core and pangenomes of soil and plant-associated prokaryotes.</title>
        <authorList>
            <person name="Whitman W."/>
        </authorList>
    </citation>
    <scope>NUCLEOTIDE SEQUENCE [LARGE SCALE GENOMIC DNA]</scope>
    <source>
        <strain evidence="5 6">JPY158</strain>
    </source>
</reference>
<dbReference type="InterPro" id="IPR000673">
    <property type="entry name" value="Sig_transdc_resp-reg_Me-estase"/>
</dbReference>
<dbReference type="RefSeq" id="WP_018432992.1">
    <property type="nucleotide sequence ID" value="NZ_JACHDD010000017.1"/>
</dbReference>
<accession>A0A6I1PU14</accession>
<dbReference type="PANTHER" id="PTHR42872:SF6">
    <property type="entry name" value="PROTEIN-GLUTAMATE METHYLESTERASE_PROTEIN-GLUTAMINE GLUTAMINASE"/>
    <property type="match status" value="1"/>
</dbReference>
<organism evidence="5 6">
    <name type="scientific">Paraburkholderia atlantica</name>
    <dbReference type="NCBI Taxonomy" id="2654982"/>
    <lineage>
        <taxon>Bacteria</taxon>
        <taxon>Pseudomonadati</taxon>
        <taxon>Pseudomonadota</taxon>
        <taxon>Betaproteobacteria</taxon>
        <taxon>Burkholderiales</taxon>
        <taxon>Burkholderiaceae</taxon>
        <taxon>Paraburkholderia</taxon>
    </lineage>
</organism>
<comment type="catalytic activity">
    <reaction evidence="3">
        <text>[protein]-L-glutamate 5-O-methyl ester + H2O = L-glutamyl-[protein] + methanol + H(+)</text>
        <dbReference type="Rhea" id="RHEA:23236"/>
        <dbReference type="Rhea" id="RHEA-COMP:10208"/>
        <dbReference type="Rhea" id="RHEA-COMP:10311"/>
        <dbReference type="ChEBI" id="CHEBI:15377"/>
        <dbReference type="ChEBI" id="CHEBI:15378"/>
        <dbReference type="ChEBI" id="CHEBI:17790"/>
        <dbReference type="ChEBI" id="CHEBI:29973"/>
        <dbReference type="ChEBI" id="CHEBI:82795"/>
        <dbReference type="EC" id="3.1.1.61"/>
    </reaction>
</comment>
<protein>
    <recommendedName>
        <fullName evidence="2">protein-glutamate methylesterase</fullName>
        <ecNumber evidence="2">3.1.1.61</ecNumber>
    </recommendedName>
</protein>
<dbReference type="SUPFAM" id="SSF52738">
    <property type="entry name" value="Methylesterase CheB, C-terminal domain"/>
    <property type="match status" value="1"/>
</dbReference>
<proteinExistence type="predicted"/>
<dbReference type="InterPro" id="IPR035909">
    <property type="entry name" value="CheB_C"/>
</dbReference>
<evidence type="ECO:0000313" key="6">
    <source>
        <dbReference type="Proteomes" id="UP000592780"/>
    </source>
</evidence>
<dbReference type="InterPro" id="IPR011247">
    <property type="entry name" value="Chemotax_prot-Glu_Me-esterase"/>
</dbReference>
<dbReference type="Proteomes" id="UP000592780">
    <property type="component" value="Unassembled WGS sequence"/>
</dbReference>
<dbReference type="AlphaFoldDB" id="A0A6I1PU14"/>
<evidence type="ECO:0000256" key="3">
    <source>
        <dbReference type="ARBA" id="ARBA00048267"/>
    </source>
</evidence>
<dbReference type="PANTHER" id="PTHR42872">
    <property type="entry name" value="PROTEIN-GLUTAMATE METHYLESTERASE/PROTEIN-GLUTAMINE GLUTAMINASE"/>
    <property type="match status" value="1"/>
</dbReference>
<evidence type="ECO:0000256" key="2">
    <source>
        <dbReference type="ARBA" id="ARBA00039140"/>
    </source>
</evidence>
<dbReference type="PROSITE" id="PS50122">
    <property type="entry name" value="CHEB"/>
    <property type="match status" value="1"/>
</dbReference>
<dbReference type="OrthoDB" id="9791760at2"/>
<evidence type="ECO:0000256" key="1">
    <source>
        <dbReference type="ARBA" id="ARBA00022801"/>
    </source>
</evidence>
<dbReference type="EMBL" id="JACHDD010000017">
    <property type="protein sequence ID" value="MBB5428950.1"/>
    <property type="molecule type" value="Genomic_DNA"/>
</dbReference>
<dbReference type="GO" id="GO:0005737">
    <property type="term" value="C:cytoplasm"/>
    <property type="evidence" value="ECO:0007669"/>
    <property type="project" value="InterPro"/>
</dbReference>
<evidence type="ECO:0000259" key="4">
    <source>
        <dbReference type="PROSITE" id="PS50122"/>
    </source>
</evidence>
<dbReference type="Gene3D" id="3.40.50.180">
    <property type="entry name" value="Methylesterase CheB, C-terminal domain"/>
    <property type="match status" value="1"/>
</dbReference>
<dbReference type="EC" id="3.1.1.61" evidence="2"/>